<proteinExistence type="predicted"/>
<feature type="region of interest" description="Disordered" evidence="1">
    <location>
        <begin position="1"/>
        <end position="40"/>
    </location>
</feature>
<organism evidence="2 3">
    <name type="scientific">Thalictrum thalictroides</name>
    <name type="common">Rue-anemone</name>
    <name type="synonym">Anemone thalictroides</name>
    <dbReference type="NCBI Taxonomy" id="46969"/>
    <lineage>
        <taxon>Eukaryota</taxon>
        <taxon>Viridiplantae</taxon>
        <taxon>Streptophyta</taxon>
        <taxon>Embryophyta</taxon>
        <taxon>Tracheophyta</taxon>
        <taxon>Spermatophyta</taxon>
        <taxon>Magnoliopsida</taxon>
        <taxon>Ranunculales</taxon>
        <taxon>Ranunculaceae</taxon>
        <taxon>Thalictroideae</taxon>
        <taxon>Thalictrum</taxon>
    </lineage>
</organism>
<dbReference type="Proteomes" id="UP000554482">
    <property type="component" value="Unassembled WGS sequence"/>
</dbReference>
<accession>A0A7J6V707</accession>
<gene>
    <name evidence="2" type="ORF">FRX31_029525</name>
</gene>
<feature type="compositionally biased region" description="Polar residues" evidence="1">
    <location>
        <begin position="10"/>
        <end position="25"/>
    </location>
</feature>
<reference evidence="2 3" key="1">
    <citation type="submission" date="2020-06" db="EMBL/GenBank/DDBJ databases">
        <title>Transcriptomic and genomic resources for Thalictrum thalictroides and T. hernandezii: Facilitating candidate gene discovery in an emerging model plant lineage.</title>
        <authorList>
            <person name="Arias T."/>
            <person name="Riano-Pachon D.M."/>
            <person name="Di Stilio V.S."/>
        </authorList>
    </citation>
    <scope>NUCLEOTIDE SEQUENCE [LARGE SCALE GENOMIC DNA]</scope>
    <source>
        <strain evidence="3">cv. WT478/WT964</strain>
        <tissue evidence="2">Leaves</tissue>
    </source>
</reference>
<dbReference type="EMBL" id="JABWDY010036838">
    <property type="protein sequence ID" value="KAF5180889.1"/>
    <property type="molecule type" value="Genomic_DNA"/>
</dbReference>
<comment type="caution">
    <text evidence="2">The sequence shown here is derived from an EMBL/GenBank/DDBJ whole genome shotgun (WGS) entry which is preliminary data.</text>
</comment>
<dbReference type="AlphaFoldDB" id="A0A7J6V707"/>
<protein>
    <submittedName>
        <fullName evidence="2">Uncharacterized protein</fullName>
    </submittedName>
</protein>
<name>A0A7J6V707_THATH</name>
<evidence type="ECO:0000313" key="3">
    <source>
        <dbReference type="Proteomes" id="UP000554482"/>
    </source>
</evidence>
<evidence type="ECO:0000313" key="2">
    <source>
        <dbReference type="EMBL" id="KAF5180889.1"/>
    </source>
</evidence>
<dbReference type="OrthoDB" id="851886at2759"/>
<sequence>MGVNNKAGEGSSSSFGNRSPGNSNPIEGRTPTKQYKEEEVGVEDIEELITTRFGEVSVERFIRLKVEINKLSKQVEEQSEALVYNQVAIRVSDSSCGNPNIEEEGVNEVGSKHLEVTTDASSETTTQRNKNSWASVFGRSTVGKEDLEYIEPVIVDGNRVVHVQSDQFAHIQDKYSKLVVGCFVRRRPAYSYVKEVVT</sequence>
<evidence type="ECO:0000256" key="1">
    <source>
        <dbReference type="SAM" id="MobiDB-lite"/>
    </source>
</evidence>
<keyword evidence="3" id="KW-1185">Reference proteome</keyword>